<dbReference type="Pfam" id="PF07070">
    <property type="entry name" value="Spo0M"/>
    <property type="match status" value="1"/>
</dbReference>
<name>A0A1I0HXA4_9EURY</name>
<dbReference type="PANTHER" id="PTHR40053:SF1">
    <property type="entry name" value="SPORULATION-CONTROL PROTEIN SPO0M"/>
    <property type="match status" value="1"/>
</dbReference>
<keyword evidence="3" id="KW-1185">Reference proteome</keyword>
<proteinExistence type="predicted"/>
<dbReference type="EMBL" id="FOIC01000015">
    <property type="protein sequence ID" value="SET88793.1"/>
    <property type="molecule type" value="Genomic_DNA"/>
</dbReference>
<dbReference type="STRING" id="392421.SAMN04488694_11584"/>
<evidence type="ECO:0000313" key="2">
    <source>
        <dbReference type="EMBL" id="SET88793.1"/>
    </source>
</evidence>
<reference evidence="2" key="2">
    <citation type="submission" date="2016-10" db="EMBL/GenBank/DDBJ databases">
        <authorList>
            <person name="de Groot N.N."/>
        </authorList>
    </citation>
    <scope>NUCLEOTIDE SEQUENCE [LARGE SCALE GENOMIC DNA]</scope>
    <source>
        <strain evidence="2">CDM_6</strain>
    </source>
</reference>
<dbReference type="Proteomes" id="UP000324021">
    <property type="component" value="Unassembled WGS sequence"/>
</dbReference>
<reference evidence="3 4" key="1">
    <citation type="submission" date="2016-10" db="EMBL/GenBank/DDBJ databases">
        <authorList>
            <person name="Varghese N."/>
            <person name="Submissions S."/>
        </authorList>
    </citation>
    <scope>NUCLEOTIDE SEQUENCE [LARGE SCALE GENOMIC DNA]</scope>
    <source>
        <strain evidence="1 4">CDM_1</strain>
        <strain evidence="3">CDM_6</strain>
    </source>
</reference>
<evidence type="ECO:0000313" key="1">
    <source>
        <dbReference type="EMBL" id="SDD11376.1"/>
    </source>
</evidence>
<accession>A0A1I0HXA4</accession>
<dbReference type="RefSeq" id="WP_092934032.1">
    <property type="nucleotide sequence ID" value="NZ_FMZP01000013.1"/>
</dbReference>
<protein>
    <submittedName>
        <fullName evidence="2">Sporulation-control protein</fullName>
    </submittedName>
</protein>
<dbReference type="OrthoDB" id="181599at2157"/>
<dbReference type="AlphaFoldDB" id="A0A1I0HXA4"/>
<dbReference type="EMBL" id="FMZP01000013">
    <property type="protein sequence ID" value="SDD11376.1"/>
    <property type="molecule type" value="Genomic_DNA"/>
</dbReference>
<sequence length="242" mass="26774">MKRVLTSLGIGAATVDTVLPTTLTAGESVDARVDVTGGNDSQEVDGIYFALETRYETDDSTGTAKIDTFRLADSFTIEPDEERSFTVSVDVPYHTPVTLGKTKVWLDTGLDIDWAVDPDDRDPVEIKPDPLRQALFDALESLGFTLRSAKCEATESLFADHRFVQELEFVPQSGPFAGELDELEVVTLPEGDGFDLLLEVDRRGGLLAEHFDADERHDRLSLRPGDEGDLERQLRTVIERNS</sequence>
<organism evidence="2 3">
    <name type="scientific">Natrinema hispanicum</name>
    <dbReference type="NCBI Taxonomy" id="392421"/>
    <lineage>
        <taxon>Archaea</taxon>
        <taxon>Methanobacteriati</taxon>
        <taxon>Methanobacteriota</taxon>
        <taxon>Stenosarchaea group</taxon>
        <taxon>Halobacteria</taxon>
        <taxon>Halobacteriales</taxon>
        <taxon>Natrialbaceae</taxon>
        <taxon>Natrinema</taxon>
    </lineage>
</organism>
<evidence type="ECO:0000313" key="4">
    <source>
        <dbReference type="Proteomes" id="UP000324021"/>
    </source>
</evidence>
<dbReference type="Proteomes" id="UP000199320">
    <property type="component" value="Unassembled WGS sequence"/>
</dbReference>
<gene>
    <name evidence="2" type="ORF">SAMN04488694_11584</name>
    <name evidence="1" type="ORF">SAMN05192552_10139</name>
</gene>
<evidence type="ECO:0000313" key="3">
    <source>
        <dbReference type="Proteomes" id="UP000199320"/>
    </source>
</evidence>
<dbReference type="InterPro" id="IPR009776">
    <property type="entry name" value="Spore_0_M"/>
</dbReference>
<dbReference type="PANTHER" id="PTHR40053">
    <property type="entry name" value="SPORULATION-CONTROL PROTEIN SPO0M"/>
    <property type="match status" value="1"/>
</dbReference>